<reference evidence="4" key="3">
    <citation type="submission" date="2015-02" db="UniProtKB">
        <authorList>
            <consortium name="EnsemblProtists"/>
        </authorList>
    </citation>
    <scope>IDENTIFICATION</scope>
    <source>
        <strain evidence="4">DAOM BR144</strain>
    </source>
</reference>
<feature type="signal peptide" evidence="2">
    <location>
        <begin position="1"/>
        <end position="18"/>
    </location>
</feature>
<reference evidence="5" key="1">
    <citation type="journal article" date="2010" name="Genome Biol.">
        <title>Genome sequence of the necrotrophic plant pathogen Pythium ultimum reveals original pathogenicity mechanisms and effector repertoire.</title>
        <authorList>
            <person name="Levesque C.A."/>
            <person name="Brouwer H."/>
            <person name="Cano L."/>
            <person name="Hamilton J.P."/>
            <person name="Holt C."/>
            <person name="Huitema E."/>
            <person name="Raffaele S."/>
            <person name="Robideau G.P."/>
            <person name="Thines M."/>
            <person name="Win J."/>
            <person name="Zerillo M.M."/>
            <person name="Beakes G.W."/>
            <person name="Boore J.L."/>
            <person name="Busam D."/>
            <person name="Dumas B."/>
            <person name="Ferriera S."/>
            <person name="Fuerstenberg S.I."/>
            <person name="Gachon C.M."/>
            <person name="Gaulin E."/>
            <person name="Govers F."/>
            <person name="Grenville-Briggs L."/>
            <person name="Horner N."/>
            <person name="Hostetler J."/>
            <person name="Jiang R.H."/>
            <person name="Johnson J."/>
            <person name="Krajaejun T."/>
            <person name="Lin H."/>
            <person name="Meijer H.J."/>
            <person name="Moore B."/>
            <person name="Morris P."/>
            <person name="Phuntmart V."/>
            <person name="Puiu D."/>
            <person name="Shetty J."/>
            <person name="Stajich J.E."/>
            <person name="Tripathy S."/>
            <person name="Wawra S."/>
            <person name="van West P."/>
            <person name="Whitty B.R."/>
            <person name="Coutinho P.M."/>
            <person name="Henrissat B."/>
            <person name="Martin F."/>
            <person name="Thomas P.D."/>
            <person name="Tyler B.M."/>
            <person name="De Vries R.P."/>
            <person name="Kamoun S."/>
            <person name="Yandell M."/>
            <person name="Tisserat N."/>
            <person name="Buell C.R."/>
        </authorList>
    </citation>
    <scope>NUCLEOTIDE SEQUENCE</scope>
    <source>
        <strain evidence="5">DAOM:BR144</strain>
    </source>
</reference>
<dbReference type="PANTHER" id="PTHR33987">
    <property type="entry name" value="CALCINEURIN-LIKE METALLO-PHOSPHOESTERASE SUPERFAMILY PROTEIN"/>
    <property type="match status" value="1"/>
</dbReference>
<evidence type="ECO:0000256" key="2">
    <source>
        <dbReference type="SAM" id="SignalP"/>
    </source>
</evidence>
<dbReference type="InterPro" id="IPR038607">
    <property type="entry name" value="PhoD-like_sf"/>
</dbReference>
<organism evidence="4 5">
    <name type="scientific">Globisporangium ultimum (strain ATCC 200006 / CBS 805.95 / DAOM BR144)</name>
    <name type="common">Pythium ultimum</name>
    <dbReference type="NCBI Taxonomy" id="431595"/>
    <lineage>
        <taxon>Eukaryota</taxon>
        <taxon>Sar</taxon>
        <taxon>Stramenopiles</taxon>
        <taxon>Oomycota</taxon>
        <taxon>Peronosporomycetes</taxon>
        <taxon>Pythiales</taxon>
        <taxon>Pythiaceae</taxon>
        <taxon>Globisporangium</taxon>
    </lineage>
</organism>
<dbReference type="Proteomes" id="UP000019132">
    <property type="component" value="Unassembled WGS sequence"/>
</dbReference>
<sequence length="456" mass="51845">MQLKTTLLAALCLGGSVAVEDAKTLPPPSVHDIAKPLVKIAFGSCNDQSMEQPLWKNIAAHEPELWLWMGDNIYADMREHGGPKPAKMFTEATGEVLLKRYAKLLANPDYSSFVNKTPVIGIWDDHDFGINDADKRYTYRNESQQIFLDFMNEPKDSPRRKQEGIYTSYTVGTGDQTVKFILVDNRYNRDPYGSVDGTFLGEAQWTWLENELMTTTAAFNVIVSGIQILPADRPPLAESWHRFPNQRERLLKILLASNAKGVIMLSGDVHFGEINQVMCSNGDNVFTEITSSGMTHSWMQFHNPDIKFFPAMLFTFANLLLHWEFRPSHDSLYGYINWGKIEFDWDAKPYPVASVKVRGRDDEVKLQHVFESKPSFSATPGDDAIECRPPRQVEPWRRIFWQGTFVATIGLFLLSIMSSGIVLLWLIWYFATKLFSLLAGAAREESGRVEKKEKTN</sequence>
<name>K3WK40_GLOUD</name>
<dbReference type="EnsemblProtists" id="PYU1_T005332">
    <property type="protein sequence ID" value="PYU1_T005332"/>
    <property type="gene ID" value="PYU1_G005321"/>
</dbReference>
<accession>K3WK40</accession>
<dbReference type="Gene3D" id="3.60.21.70">
    <property type="entry name" value="PhoD-like phosphatase"/>
    <property type="match status" value="1"/>
</dbReference>
<dbReference type="AlphaFoldDB" id="K3WK40"/>
<dbReference type="FunCoup" id="K3WK40">
    <property type="interactions" value="45"/>
</dbReference>
<dbReference type="STRING" id="431595.K3WK40"/>
<dbReference type="HOGENOM" id="CLU_041740_2_0_1"/>
<keyword evidence="2" id="KW-0732">Signal</keyword>
<dbReference type="PANTHER" id="PTHR33987:SF1">
    <property type="entry name" value="CALCINEURIN-LIKE METALLO-PHOSPHOESTERASE SUPERFAMILY PROTEIN"/>
    <property type="match status" value="1"/>
</dbReference>
<dbReference type="Pfam" id="PF09423">
    <property type="entry name" value="PhoD"/>
    <property type="match status" value="1"/>
</dbReference>
<proteinExistence type="predicted"/>
<dbReference type="SUPFAM" id="SSF56300">
    <property type="entry name" value="Metallo-dependent phosphatases"/>
    <property type="match status" value="1"/>
</dbReference>
<feature type="transmembrane region" description="Helical" evidence="1">
    <location>
        <begin position="399"/>
        <end position="417"/>
    </location>
</feature>
<dbReference type="OMA" id="AHEPELW"/>
<evidence type="ECO:0000313" key="4">
    <source>
        <dbReference type="EnsemblProtists" id="PYU1_T005332"/>
    </source>
</evidence>
<evidence type="ECO:0000313" key="5">
    <source>
        <dbReference type="Proteomes" id="UP000019132"/>
    </source>
</evidence>
<reference evidence="5" key="2">
    <citation type="submission" date="2010-04" db="EMBL/GenBank/DDBJ databases">
        <authorList>
            <person name="Buell R."/>
            <person name="Hamilton J."/>
            <person name="Hostetler J."/>
        </authorList>
    </citation>
    <scope>NUCLEOTIDE SEQUENCE [LARGE SCALE GENOMIC DNA]</scope>
    <source>
        <strain evidence="5">DAOM:BR144</strain>
    </source>
</reference>
<evidence type="ECO:0000256" key="1">
    <source>
        <dbReference type="SAM" id="Phobius"/>
    </source>
</evidence>
<keyword evidence="1" id="KW-1133">Transmembrane helix</keyword>
<dbReference type="InterPro" id="IPR029052">
    <property type="entry name" value="Metallo-depent_PP-like"/>
</dbReference>
<feature type="chain" id="PRO_5003872104" description="PhoD-like phosphatase metallophosphatase domain-containing protein" evidence="2">
    <location>
        <begin position="19"/>
        <end position="456"/>
    </location>
</feature>
<dbReference type="CDD" id="cd07389">
    <property type="entry name" value="MPP_PhoD"/>
    <property type="match status" value="1"/>
</dbReference>
<keyword evidence="5" id="KW-1185">Reference proteome</keyword>
<dbReference type="eggNOG" id="ENOG502QTGZ">
    <property type="taxonomic scope" value="Eukaryota"/>
</dbReference>
<dbReference type="InterPro" id="IPR018946">
    <property type="entry name" value="PhoD-like_MPP"/>
</dbReference>
<dbReference type="EMBL" id="GL376633">
    <property type="status" value="NOT_ANNOTATED_CDS"/>
    <property type="molecule type" value="Genomic_DNA"/>
</dbReference>
<protein>
    <recommendedName>
        <fullName evidence="3">PhoD-like phosphatase metallophosphatase domain-containing protein</fullName>
    </recommendedName>
</protein>
<dbReference type="VEuPathDB" id="FungiDB:PYU1_G005321"/>
<dbReference type="InParanoid" id="K3WK40"/>
<keyword evidence="1" id="KW-0472">Membrane</keyword>
<keyword evidence="1" id="KW-0812">Transmembrane</keyword>
<evidence type="ECO:0000259" key="3">
    <source>
        <dbReference type="Pfam" id="PF09423"/>
    </source>
</evidence>
<feature type="domain" description="PhoD-like phosphatase metallophosphatase" evidence="3">
    <location>
        <begin position="53"/>
        <end position="297"/>
    </location>
</feature>